<dbReference type="InterPro" id="IPR031325">
    <property type="entry name" value="RHS_repeat"/>
</dbReference>
<dbReference type="EMBL" id="BAAANF010000003">
    <property type="protein sequence ID" value="GAA1670192.1"/>
    <property type="molecule type" value="Genomic_DNA"/>
</dbReference>
<dbReference type="PANTHER" id="PTHR32305:SF17">
    <property type="entry name" value="TRNA NUCLEASE WAPA"/>
    <property type="match status" value="1"/>
</dbReference>
<organism evidence="5 6">
    <name type="scientific">Kribbella yunnanensis</name>
    <dbReference type="NCBI Taxonomy" id="190194"/>
    <lineage>
        <taxon>Bacteria</taxon>
        <taxon>Bacillati</taxon>
        <taxon>Actinomycetota</taxon>
        <taxon>Actinomycetes</taxon>
        <taxon>Propionibacteriales</taxon>
        <taxon>Kribbellaceae</taxon>
        <taxon>Kribbella</taxon>
    </lineage>
</organism>
<feature type="compositionally biased region" description="Polar residues" evidence="2">
    <location>
        <begin position="1216"/>
        <end position="1231"/>
    </location>
</feature>
<keyword evidence="3" id="KW-1133">Transmembrane helix</keyword>
<feature type="region of interest" description="Disordered" evidence="2">
    <location>
        <begin position="1212"/>
        <end position="1231"/>
    </location>
</feature>
<dbReference type="Pfam" id="PF05593">
    <property type="entry name" value="RHS_repeat"/>
    <property type="match status" value="2"/>
</dbReference>
<accession>A0ABP4SB23</accession>
<comment type="caution">
    <text evidence="5">The sequence shown here is derived from an EMBL/GenBank/DDBJ whole genome shotgun (WGS) entry which is preliminary data.</text>
</comment>
<keyword evidence="3" id="KW-0472">Membrane</keyword>
<reference evidence="6" key="1">
    <citation type="journal article" date="2019" name="Int. J. Syst. Evol. Microbiol.">
        <title>The Global Catalogue of Microorganisms (GCM) 10K type strain sequencing project: providing services to taxonomists for standard genome sequencing and annotation.</title>
        <authorList>
            <consortium name="The Broad Institute Genomics Platform"/>
            <consortium name="The Broad Institute Genome Sequencing Center for Infectious Disease"/>
            <person name="Wu L."/>
            <person name="Ma J."/>
        </authorList>
    </citation>
    <scope>NUCLEOTIDE SEQUENCE [LARGE SCALE GENOMIC DNA]</scope>
    <source>
        <strain evidence="6">JCM 14307</strain>
    </source>
</reference>
<sequence length="2074" mass="226446">MPDPSTPRIGRRVRPLVRTVLTGVVGLSLVVGSQQSGLTAAAVAPEPDKPVALRKDKPVKGVTSKPVPRPVDPAMVDATRKKELRTSWPAAGSAAAAVPTPGGGTALGRWNAVLSGEPEVATERAGSLPVWVSAGAQATKAWMANGAASGPAKVEVAISGRRGDRMQVDVRRADGSKAAGTVRLTVGYAEFADTYGGGWSNRLRLYDAKTGKSYASSNKGDGTVQAEVPATSTLMLAAAESGGGGDYARGDLSGGAAKWSIGGPSGAFEWSLPMEAPPGIGGPQPSVALQYSSGSLDGLTSATNNQVSAAGQGFDISGGGAIERRFKSCSKDPGNNGTRSTGDQCFATENASIAMTGKSGDLLLVSKTDTSETWRMQGDDGTVIEKFWGAANGDDGLVAKDKGEYWRVTTKDGSKFYFGLNRLPGWTSGQPETRSALTMPVFGNNAGEQCNRTAFADSWCQQAYRWQLDYVVDRHGNTMSLFYDVETNNYARNMTATAVSSYARNSILKSIEYGQRDGQVYSQKAIGRVLFTPAERCEGTNCDPGQPATYPDTPWDLNCASTSNCDNHFTPSFWTQKRLSRITTQVWRDNAFTDVQTWDLRHEYTTGAGSGRALWLEGVTQTGRVGGDVQMPETNFDGVGMDNRVNPADPNLPSLIWYRIDKVHYGTGGDLAVGYSLKDCTPTSLPDPANNTRLCRPQKWTPPNQAERQDWFHKYVVNETNEVDRSAATTVPAAPIPVTTKVQYVGTPAWHFDEQDGLSETTTKTWNEWRGYEKVKVIKGAAGETQSTEETQYFRGMNGDKDANGGVRTVKITDSTGTSVEDTAEFSGQVREQITYNGATVVNKSINDFWRSPEPTATETKPWGTRYSYLTAQKGATQYQAVDGGTLNIANRHEYDAKGRLLSKHLANDVNTTNDDTCTRYEYLDNPAAGLQELLSREQTVSVGCDVKDWTPAQVLSDERMFFDDHTSLAATPTRGVPTKGERLTGHDSNGNPTYETVFTATYDEYGRRTSVTNALNQTTRVAFNPGYGPTTKVVRTAPNGMQAAEEYEPAWGEQIAQVSTDGLRAEIALDPVGRTSKIWHAGHPKATTSPDVEKEYLLRGEGSSAVITKSRLAENRFDTTYELFDGLQRIRQTQEATPAGERLVTDYRYDSRGKRTIVSGAYLAAGSPGTDILYVGDTAIPKLDVTQYDGADRPVAQIFLSEGQEKFRTKHETTATRQSIDPPQGQAPTTRITDARGRLVEQRQYTGDTWSGAYDSTKYTYTALGQLKSITDPAGNIWSYEYDVRGRRISETDPDRGKTTFTFNPGDQITSSTDARGITTAFTYDELGRKSTQRSGSDTGPVQIEWKYDSLAMGKPTSTTRYVDGKAYTSAVTGYDSAGRPTGQSLTLPASEGALAGTYNIAQTYTTDGKLESRSLPAVGDLAAEKLSLTYNDQSLPTAMSSELGTYVRNSSYTALEETQTLTLGAANGRWVQQKFEYEYGTRRVTRVITDRETSARRISDTQYSYDPAGNITKAVDGSASATAEATDTQCFTYDHQRRLTEAWTPESGDCTAAPTAAGLGGPAAYWQSWTFDKVGNRLSEKSTTPAGVTTTSAYAYGGTGLSPNALKSVTTTGPSGTATTDYGYDKTGNLTTRTKGGSTETLKWTDEGKLESSSKGTSFVYDGEGNRMLRKDASGTTLYLGETEILLGTDGKLHGTRYYTFGDDVIAVRTNGKLSWLLSDLHGTPNIVVDAGNQSVQRRRTTPYGQTRGTAPTDWPGQRGFHKGTEDPGTGLVHLGAREYDPAIGRFISVDPEIDPEEPGQLNAYSYANNNPVVFDDSDGRAAVLAIPVVIAVLEMAFIIVMAIIVVVLIVMILVKVIELVIEMVKNFFTWLWEKITRRVERWVETFRTVWKFIEQRIVQFTVRIVNKIKWIFKRIADKIKKPVRKPDVVKPKPETPKPPNKPETPKPPNKPNKPDRPGNKPEKPTRGNASERIKAERERRSQEQAEMKRRMDEIQERLNEQMGNPKRGDWKNETQKEVNPDPVRYPDGSPKWQKPYDSKDFSSMSGSGKGWKGVLVGDVLRRIVDAFKWFS</sequence>
<feature type="compositionally biased region" description="Pro residues" evidence="2">
    <location>
        <begin position="1939"/>
        <end position="1954"/>
    </location>
</feature>
<feature type="compositionally biased region" description="Basic and acidic residues" evidence="2">
    <location>
        <begin position="2009"/>
        <end position="2022"/>
    </location>
</feature>
<proteinExistence type="predicted"/>
<feature type="region of interest" description="Disordered" evidence="2">
    <location>
        <begin position="1926"/>
        <end position="2055"/>
    </location>
</feature>
<evidence type="ECO:0000313" key="6">
    <source>
        <dbReference type="Proteomes" id="UP001500280"/>
    </source>
</evidence>
<dbReference type="NCBIfam" id="TIGR03696">
    <property type="entry name" value="Rhs_assc_core"/>
    <property type="match status" value="1"/>
</dbReference>
<feature type="compositionally biased region" description="Basic and acidic residues" evidence="2">
    <location>
        <begin position="1955"/>
        <end position="2002"/>
    </location>
</feature>
<dbReference type="Pfam" id="PF25023">
    <property type="entry name" value="TEN_YD-shell"/>
    <property type="match status" value="1"/>
</dbReference>
<dbReference type="NCBIfam" id="TIGR01643">
    <property type="entry name" value="YD_repeat_2x"/>
    <property type="match status" value="3"/>
</dbReference>
<feature type="region of interest" description="Disordered" evidence="2">
    <location>
        <begin position="1738"/>
        <end position="1762"/>
    </location>
</feature>
<name>A0ABP4SB23_9ACTN</name>
<evidence type="ECO:0000256" key="1">
    <source>
        <dbReference type="ARBA" id="ARBA00022737"/>
    </source>
</evidence>
<dbReference type="RefSeq" id="WP_344145867.1">
    <property type="nucleotide sequence ID" value="NZ_BAAANF010000003.1"/>
</dbReference>
<feature type="transmembrane region" description="Helical" evidence="3">
    <location>
        <begin position="1824"/>
        <end position="1857"/>
    </location>
</feature>
<feature type="domain" description="Teneurin-like YD-shell" evidence="4">
    <location>
        <begin position="1620"/>
        <end position="1815"/>
    </location>
</feature>
<feature type="region of interest" description="Disordered" evidence="2">
    <location>
        <begin position="972"/>
        <end position="992"/>
    </location>
</feature>
<evidence type="ECO:0000259" key="4">
    <source>
        <dbReference type="Pfam" id="PF25023"/>
    </source>
</evidence>
<dbReference type="Proteomes" id="UP001500280">
    <property type="component" value="Unassembled WGS sequence"/>
</dbReference>
<protein>
    <submittedName>
        <fullName evidence="5">RHS repeat-associated core domain-containing protein</fullName>
    </submittedName>
</protein>
<keyword evidence="1" id="KW-0677">Repeat</keyword>
<dbReference type="PANTHER" id="PTHR32305">
    <property type="match status" value="1"/>
</dbReference>
<keyword evidence="6" id="KW-1185">Reference proteome</keyword>
<keyword evidence="3" id="KW-0812">Transmembrane</keyword>
<dbReference type="InterPro" id="IPR050708">
    <property type="entry name" value="T6SS_VgrG/RHS"/>
</dbReference>
<evidence type="ECO:0000256" key="3">
    <source>
        <dbReference type="SAM" id="Phobius"/>
    </source>
</evidence>
<evidence type="ECO:0000256" key="2">
    <source>
        <dbReference type="SAM" id="MobiDB-lite"/>
    </source>
</evidence>
<dbReference type="InterPro" id="IPR006530">
    <property type="entry name" value="YD"/>
</dbReference>
<dbReference type="InterPro" id="IPR056823">
    <property type="entry name" value="TEN-like_YD-shell"/>
</dbReference>
<dbReference type="Gene3D" id="2.180.10.10">
    <property type="entry name" value="RHS repeat-associated core"/>
    <property type="match status" value="2"/>
</dbReference>
<gene>
    <name evidence="5" type="ORF">GCM10009745_10820</name>
</gene>
<evidence type="ECO:0000313" key="5">
    <source>
        <dbReference type="EMBL" id="GAA1670192.1"/>
    </source>
</evidence>
<dbReference type="InterPro" id="IPR022385">
    <property type="entry name" value="Rhs_assc_core"/>
</dbReference>
<feature type="compositionally biased region" description="Basic and acidic residues" evidence="2">
    <location>
        <begin position="1926"/>
        <end position="1938"/>
    </location>
</feature>